<feature type="transmembrane region" description="Helical" evidence="7">
    <location>
        <begin position="356"/>
        <end position="377"/>
    </location>
</feature>
<accession>A0AA38LSC5</accession>
<feature type="transmembrane region" description="Helical" evidence="7">
    <location>
        <begin position="383"/>
        <end position="404"/>
    </location>
</feature>
<evidence type="ECO:0000256" key="2">
    <source>
        <dbReference type="ARBA" id="ARBA00010992"/>
    </source>
</evidence>
<dbReference type="Proteomes" id="UP001164286">
    <property type="component" value="Unassembled WGS sequence"/>
</dbReference>
<name>A0AA38LSC5_9TREE</name>
<feature type="transmembrane region" description="Helical" evidence="7">
    <location>
        <begin position="425"/>
        <end position="446"/>
    </location>
</feature>
<organism evidence="9 10">
    <name type="scientific">Dioszegia hungarica</name>
    <dbReference type="NCBI Taxonomy" id="4972"/>
    <lineage>
        <taxon>Eukaryota</taxon>
        <taxon>Fungi</taxon>
        <taxon>Dikarya</taxon>
        <taxon>Basidiomycota</taxon>
        <taxon>Agaricomycotina</taxon>
        <taxon>Tremellomycetes</taxon>
        <taxon>Tremellales</taxon>
        <taxon>Bulleribasidiaceae</taxon>
        <taxon>Dioszegia</taxon>
    </lineage>
</organism>
<feature type="transmembrane region" description="Helical" evidence="7">
    <location>
        <begin position="323"/>
        <end position="344"/>
    </location>
</feature>
<dbReference type="PANTHER" id="PTHR48022:SF64">
    <property type="entry name" value="MAJOR FACILITATOR SUPERFAMILY (MFS) PROFILE DOMAIN-CONTAINING PROTEIN"/>
    <property type="match status" value="1"/>
</dbReference>
<evidence type="ECO:0000256" key="5">
    <source>
        <dbReference type="ARBA" id="ARBA00022989"/>
    </source>
</evidence>
<proteinExistence type="inferred from homology"/>
<sequence>MADTAVMSPWQAIPNVRDNTPWHKDKGRMKLNFFLSIIFAGMFLNGYDGNLISGLQAFDSWQEDLDFPTGARLGLLNAIGYISGFFVGPVIVYIDDNFGRKWGIRFYGIMILIGTVIGCIAGIPGVNGYAVFLVGRAVLGLGLAAYLMTSQVMIQEIPHPRSRSIVAQSWNSYYILGSVVASWVNFGCSYLTTSWQWRTPYIIQVPFALYLLVAVQFVPETPRFLIGKGRDEEALQFFIDYHGNGDAQDPLVLFEYAEVKEAIRREKEAKAEKWSTILRSRPNRHRLGLAMLITFCTNMSGSSLIYFYYVIVFSSVGITDATTQTGIAAGLSMFTWVCQIAAVFASKRVGRKTMLLWVWPFILIFLSCLCATSGVYTESGNENMAASTASIVFVWLYLGTFNLSNPVLYSYPAEIQTFSMRSKGMLVWNAITQIEYVYVVFVDAIALEAIGYRYYAVYIPLVVIQWFLLKFFMVETRGYTLEEVAMAFDPYTTSFADVHLMSEEQGETAAHNSKARDVEDQK</sequence>
<comment type="caution">
    <text evidence="9">The sequence shown here is derived from an EMBL/GenBank/DDBJ whole genome shotgun (WGS) entry which is preliminary data.</text>
</comment>
<evidence type="ECO:0000256" key="3">
    <source>
        <dbReference type="ARBA" id="ARBA00022448"/>
    </source>
</evidence>
<evidence type="ECO:0000256" key="6">
    <source>
        <dbReference type="ARBA" id="ARBA00023136"/>
    </source>
</evidence>
<evidence type="ECO:0000313" key="9">
    <source>
        <dbReference type="EMBL" id="KAI9632414.1"/>
    </source>
</evidence>
<feature type="transmembrane region" description="Helical" evidence="7">
    <location>
        <begin position="73"/>
        <end position="94"/>
    </location>
</feature>
<keyword evidence="10" id="KW-1185">Reference proteome</keyword>
<dbReference type="GO" id="GO:0016020">
    <property type="term" value="C:membrane"/>
    <property type="evidence" value="ECO:0007669"/>
    <property type="project" value="UniProtKB-SubCell"/>
</dbReference>
<dbReference type="InterPro" id="IPR036259">
    <property type="entry name" value="MFS_trans_sf"/>
</dbReference>
<feature type="domain" description="Major facilitator superfamily (MFS) profile" evidence="8">
    <location>
        <begin position="34"/>
        <end position="477"/>
    </location>
</feature>
<dbReference type="PROSITE" id="PS50850">
    <property type="entry name" value="MFS"/>
    <property type="match status" value="1"/>
</dbReference>
<feature type="transmembrane region" description="Helical" evidence="7">
    <location>
        <begin position="170"/>
        <end position="193"/>
    </location>
</feature>
<keyword evidence="6 7" id="KW-0472">Membrane</keyword>
<evidence type="ECO:0000256" key="7">
    <source>
        <dbReference type="SAM" id="Phobius"/>
    </source>
</evidence>
<evidence type="ECO:0000259" key="8">
    <source>
        <dbReference type="PROSITE" id="PS50850"/>
    </source>
</evidence>
<dbReference type="PANTHER" id="PTHR48022">
    <property type="entry name" value="PLASTIDIC GLUCOSE TRANSPORTER 4"/>
    <property type="match status" value="1"/>
</dbReference>
<dbReference type="EMBL" id="JAKWFO010000014">
    <property type="protein sequence ID" value="KAI9632414.1"/>
    <property type="molecule type" value="Genomic_DNA"/>
</dbReference>
<feature type="transmembrane region" description="Helical" evidence="7">
    <location>
        <begin position="106"/>
        <end position="123"/>
    </location>
</feature>
<keyword evidence="5 7" id="KW-1133">Transmembrane helix</keyword>
<feature type="transmembrane region" description="Helical" evidence="7">
    <location>
        <begin position="129"/>
        <end position="149"/>
    </location>
</feature>
<evidence type="ECO:0000256" key="1">
    <source>
        <dbReference type="ARBA" id="ARBA00004141"/>
    </source>
</evidence>
<dbReference type="GO" id="GO:0005351">
    <property type="term" value="F:carbohydrate:proton symporter activity"/>
    <property type="evidence" value="ECO:0007669"/>
    <property type="project" value="TreeGrafter"/>
</dbReference>
<dbReference type="GeneID" id="77730435"/>
<protein>
    <submittedName>
        <fullName evidence="9">General substrate transporter</fullName>
    </submittedName>
</protein>
<dbReference type="SUPFAM" id="SSF103473">
    <property type="entry name" value="MFS general substrate transporter"/>
    <property type="match status" value="1"/>
</dbReference>
<feature type="transmembrane region" description="Helical" evidence="7">
    <location>
        <begin position="287"/>
        <end position="311"/>
    </location>
</feature>
<reference evidence="9" key="1">
    <citation type="journal article" date="2022" name="G3 (Bethesda)">
        <title>High quality genome of the basidiomycete yeast Dioszegia hungarica PDD-24b-2 isolated from cloud water.</title>
        <authorList>
            <person name="Jarrige D."/>
            <person name="Haridas S."/>
            <person name="Bleykasten-Grosshans C."/>
            <person name="Joly M."/>
            <person name="Nadalig T."/>
            <person name="Sancelme M."/>
            <person name="Vuilleumier S."/>
            <person name="Grigoriev I.V."/>
            <person name="Amato P."/>
            <person name="Bringel F."/>
        </authorList>
    </citation>
    <scope>NUCLEOTIDE SEQUENCE</scope>
    <source>
        <strain evidence="9">PDD-24b-2</strain>
    </source>
</reference>
<dbReference type="AlphaFoldDB" id="A0AA38LSC5"/>
<dbReference type="InterPro" id="IPR005828">
    <property type="entry name" value="MFS_sugar_transport-like"/>
</dbReference>
<keyword evidence="3" id="KW-0813">Transport</keyword>
<feature type="transmembrane region" description="Helical" evidence="7">
    <location>
        <begin position="452"/>
        <end position="469"/>
    </location>
</feature>
<dbReference type="InterPro" id="IPR020846">
    <property type="entry name" value="MFS_dom"/>
</dbReference>
<keyword evidence="4 7" id="KW-0812">Transmembrane</keyword>
<dbReference type="FunFam" id="1.20.1250.20:FF:000134">
    <property type="entry name" value="MFS sugar transporter protein"/>
    <property type="match status" value="1"/>
</dbReference>
<feature type="transmembrane region" description="Helical" evidence="7">
    <location>
        <begin position="33"/>
        <end position="53"/>
    </location>
</feature>
<comment type="subcellular location">
    <subcellularLocation>
        <location evidence="1">Membrane</location>
        <topology evidence="1">Multi-pass membrane protein</topology>
    </subcellularLocation>
</comment>
<gene>
    <name evidence="9" type="ORF">MKK02DRAFT_40717</name>
</gene>
<dbReference type="RefSeq" id="XP_052942191.1">
    <property type="nucleotide sequence ID" value="XM_053091230.1"/>
</dbReference>
<dbReference type="Gene3D" id="1.20.1250.20">
    <property type="entry name" value="MFS general substrate transporter like domains"/>
    <property type="match status" value="1"/>
</dbReference>
<dbReference type="Pfam" id="PF00083">
    <property type="entry name" value="Sugar_tr"/>
    <property type="match status" value="1"/>
</dbReference>
<feature type="transmembrane region" description="Helical" evidence="7">
    <location>
        <begin position="199"/>
        <end position="218"/>
    </location>
</feature>
<comment type="similarity">
    <text evidence="2">Belongs to the major facilitator superfamily. Sugar transporter (TC 2.A.1.1) family.</text>
</comment>
<evidence type="ECO:0000256" key="4">
    <source>
        <dbReference type="ARBA" id="ARBA00022692"/>
    </source>
</evidence>
<dbReference type="InterPro" id="IPR050360">
    <property type="entry name" value="MFS_Sugar_Transporters"/>
</dbReference>
<evidence type="ECO:0000313" key="10">
    <source>
        <dbReference type="Proteomes" id="UP001164286"/>
    </source>
</evidence>